<reference evidence="4 5" key="1">
    <citation type="submission" date="2024-07" db="EMBL/GenBank/DDBJ databases">
        <title>Section-level genome sequencing and comparative genomics of Aspergillus sections Usti and Cavernicolus.</title>
        <authorList>
            <consortium name="Lawrence Berkeley National Laboratory"/>
            <person name="Nybo J.L."/>
            <person name="Vesth T.C."/>
            <person name="Theobald S."/>
            <person name="Frisvad J.C."/>
            <person name="Larsen T.O."/>
            <person name="Kjaerboelling I."/>
            <person name="Rothschild-Mancinelli K."/>
            <person name="Lyhne E.K."/>
            <person name="Kogle M.E."/>
            <person name="Barry K."/>
            <person name="Clum A."/>
            <person name="Na H."/>
            <person name="Ledsgaard L."/>
            <person name="Lin J."/>
            <person name="Lipzen A."/>
            <person name="Kuo A."/>
            <person name="Riley R."/>
            <person name="Mondo S."/>
            <person name="Labutti K."/>
            <person name="Haridas S."/>
            <person name="Pangalinan J."/>
            <person name="Salamov A.A."/>
            <person name="Simmons B.A."/>
            <person name="Magnuson J.K."/>
            <person name="Chen J."/>
            <person name="Drula E."/>
            <person name="Henrissat B."/>
            <person name="Wiebenga A."/>
            <person name="Lubbers R.J."/>
            <person name="Gomes A.C."/>
            <person name="Makela M.R."/>
            <person name="Stajich J."/>
            <person name="Grigoriev I.V."/>
            <person name="Mortensen U.H."/>
            <person name="De Vries R.P."/>
            <person name="Baker S.E."/>
            <person name="Andersen M.R."/>
        </authorList>
    </citation>
    <scope>NUCLEOTIDE SEQUENCE [LARGE SCALE GENOMIC DNA]</scope>
    <source>
        <strain evidence="4 5">CBS 123904</strain>
    </source>
</reference>
<feature type="signal peptide" evidence="3">
    <location>
        <begin position="1"/>
        <end position="23"/>
    </location>
</feature>
<feature type="compositionally biased region" description="Gly residues" evidence="1">
    <location>
        <begin position="456"/>
        <end position="466"/>
    </location>
</feature>
<feature type="transmembrane region" description="Helical" evidence="2">
    <location>
        <begin position="420"/>
        <end position="440"/>
    </location>
</feature>
<evidence type="ECO:0008006" key="6">
    <source>
        <dbReference type="Google" id="ProtNLM"/>
    </source>
</evidence>
<evidence type="ECO:0000313" key="4">
    <source>
        <dbReference type="EMBL" id="KAL2835436.1"/>
    </source>
</evidence>
<comment type="caution">
    <text evidence="4">The sequence shown here is derived from an EMBL/GenBank/DDBJ whole genome shotgun (WGS) entry which is preliminary data.</text>
</comment>
<evidence type="ECO:0000256" key="2">
    <source>
        <dbReference type="SAM" id="Phobius"/>
    </source>
</evidence>
<keyword evidence="2" id="KW-0472">Membrane</keyword>
<feature type="compositionally biased region" description="Pro residues" evidence="1">
    <location>
        <begin position="396"/>
        <end position="406"/>
    </location>
</feature>
<evidence type="ECO:0000313" key="5">
    <source>
        <dbReference type="Proteomes" id="UP001610446"/>
    </source>
</evidence>
<protein>
    <recommendedName>
        <fullName evidence="6">Receptor L-domain domain-containing protein</fullName>
    </recommendedName>
</protein>
<name>A0ABR4J6B4_9EURO</name>
<gene>
    <name evidence="4" type="ORF">BJY01DRAFT_223717</name>
</gene>
<keyword evidence="5" id="KW-1185">Reference proteome</keyword>
<dbReference type="EMBL" id="JBFXLU010000205">
    <property type="protein sequence ID" value="KAL2835436.1"/>
    <property type="molecule type" value="Genomic_DNA"/>
</dbReference>
<keyword evidence="2" id="KW-0812">Transmembrane</keyword>
<feature type="region of interest" description="Disordered" evidence="1">
    <location>
        <begin position="451"/>
        <end position="511"/>
    </location>
</feature>
<keyword evidence="2" id="KW-1133">Transmembrane helix</keyword>
<proteinExistence type="predicted"/>
<feature type="region of interest" description="Disordered" evidence="1">
    <location>
        <begin position="394"/>
        <end position="414"/>
    </location>
</feature>
<sequence length="511" mass="54428">MIGNILSLTVVALVGVLPTGTLARECKANPATRDGYFPTLRLRSEDQLAQFDGCETLYGQLWVEPEFSGTLSLPTVTNFSGSIAADDTPAYGLKAIDLPSVQYMESIYLRGAWGVKTVSAPKLEVIKRLTLTQGVEGSSFDLSALRYMESVSLAGFYESVSFPSLEEIDYGMFFYTDPSRESSDTLVPVDMDFPVLKETGGLFLYGQIKSLSTPQLERLGDPRGWPRGLVVQANYTSMGGVFLPELRELHGLFRLTGYVSAVDTGNLLNTSVALNITSDSPLELHSNLETAGEILLTGGQLAVLDFTNLTTTTNLEISSETPGKCSLSLVEVARYFWRPDEPGFCDDASIAAAGENPYLDPDYTPSILPVAQTPTPTPDYGGWYPTPTPWGSSTPTPTPYYTPTPTPGSGGGKLSREAEAAVATISAVVGCFVIGGWMVLRWRRKHGVKAGSSAAAGGGTAAGGSGSAAAGAARGARVHADHDGDDDDEPLPRHSSDVAPPPYSREEPEKV</sequence>
<accession>A0ABR4J6B4</accession>
<keyword evidence="3" id="KW-0732">Signal</keyword>
<dbReference type="Proteomes" id="UP001610446">
    <property type="component" value="Unassembled WGS sequence"/>
</dbReference>
<feature type="chain" id="PRO_5046894036" description="Receptor L-domain domain-containing protein" evidence="3">
    <location>
        <begin position="24"/>
        <end position="511"/>
    </location>
</feature>
<organism evidence="4 5">
    <name type="scientific">Aspergillus pseudoustus</name>
    <dbReference type="NCBI Taxonomy" id="1810923"/>
    <lineage>
        <taxon>Eukaryota</taxon>
        <taxon>Fungi</taxon>
        <taxon>Dikarya</taxon>
        <taxon>Ascomycota</taxon>
        <taxon>Pezizomycotina</taxon>
        <taxon>Eurotiomycetes</taxon>
        <taxon>Eurotiomycetidae</taxon>
        <taxon>Eurotiales</taxon>
        <taxon>Aspergillaceae</taxon>
        <taxon>Aspergillus</taxon>
        <taxon>Aspergillus subgen. Nidulantes</taxon>
    </lineage>
</organism>
<evidence type="ECO:0000256" key="3">
    <source>
        <dbReference type="SAM" id="SignalP"/>
    </source>
</evidence>
<evidence type="ECO:0000256" key="1">
    <source>
        <dbReference type="SAM" id="MobiDB-lite"/>
    </source>
</evidence>